<dbReference type="InterPro" id="IPR003439">
    <property type="entry name" value="ABC_transporter-like_ATP-bd"/>
</dbReference>
<evidence type="ECO:0000313" key="10">
    <source>
        <dbReference type="EMBL" id="SHN36056.1"/>
    </source>
</evidence>
<evidence type="ECO:0000256" key="3">
    <source>
        <dbReference type="ARBA" id="ARBA00022448"/>
    </source>
</evidence>
<dbReference type="GO" id="GO:0015833">
    <property type="term" value="P:peptide transport"/>
    <property type="evidence" value="ECO:0007669"/>
    <property type="project" value="InterPro"/>
</dbReference>
<dbReference type="Pfam" id="PF08352">
    <property type="entry name" value="oligo_HPY"/>
    <property type="match status" value="1"/>
</dbReference>
<evidence type="ECO:0000256" key="8">
    <source>
        <dbReference type="SAM" id="MobiDB-lite"/>
    </source>
</evidence>
<dbReference type="NCBIfam" id="NF008453">
    <property type="entry name" value="PRK11308.1"/>
    <property type="match status" value="2"/>
</dbReference>
<dbReference type="GO" id="GO:0005524">
    <property type="term" value="F:ATP binding"/>
    <property type="evidence" value="ECO:0007669"/>
    <property type="project" value="UniProtKB-KW"/>
</dbReference>
<evidence type="ECO:0000256" key="6">
    <source>
        <dbReference type="ARBA" id="ARBA00022840"/>
    </source>
</evidence>
<dbReference type="PROSITE" id="PS00211">
    <property type="entry name" value="ABC_TRANSPORTER_1"/>
    <property type="match status" value="2"/>
</dbReference>
<dbReference type="OrthoDB" id="4008250at2"/>
<keyword evidence="7" id="KW-0472">Membrane</keyword>
<gene>
    <name evidence="10" type="ORF">SAMN05216499_14522</name>
</gene>
<dbReference type="PROSITE" id="PS50893">
    <property type="entry name" value="ABC_TRANSPORTER_2"/>
    <property type="match status" value="2"/>
</dbReference>
<evidence type="ECO:0000259" key="9">
    <source>
        <dbReference type="PROSITE" id="PS50893"/>
    </source>
</evidence>
<dbReference type="InterPro" id="IPR027417">
    <property type="entry name" value="P-loop_NTPase"/>
</dbReference>
<keyword evidence="3" id="KW-0813">Transport</keyword>
<protein>
    <submittedName>
        <fullName evidence="10">Peptide/nickel transport system ATP-binding protein</fullName>
    </submittedName>
</protein>
<dbReference type="InterPro" id="IPR003593">
    <property type="entry name" value="AAA+_ATPase"/>
</dbReference>
<dbReference type="InterPro" id="IPR013563">
    <property type="entry name" value="Oligopep_ABC_C"/>
</dbReference>
<organism evidence="10 11">
    <name type="scientific">Actinacidiphila paucisporea</name>
    <dbReference type="NCBI Taxonomy" id="310782"/>
    <lineage>
        <taxon>Bacteria</taxon>
        <taxon>Bacillati</taxon>
        <taxon>Actinomycetota</taxon>
        <taxon>Actinomycetes</taxon>
        <taxon>Kitasatosporales</taxon>
        <taxon>Streptomycetaceae</taxon>
        <taxon>Actinacidiphila</taxon>
    </lineage>
</organism>
<sequence length="678" mass="70220">MYVPARGPGGPTTPGTLLEVTGLRVVADGALSGPEVVLDGVDLRVAPGECIGVVGESGSGKSLAVRAVVGLLPDGTRTDGGSVRLRDQEILDLPPAARQARRGRGVALLMQNPFTMLHPQLTCGSQIADGLRPGAPGGPAVSGRRVRRAAERAEVARRLAEVGLAPETADRYPHELSGGMRQRVAVAAALAGDPDLLIADEPTTALDAANQRAVLGLLRRLQAGRGMGLVLITHDLRVAFSACDRVYVLYAGAVLEQGSPAELESDPRHPYTAGLLAAEPSVHERLPRLPAIAGSVPAPGRRPDGCPFADRCPHAAPVCATPGVLLRPLPHVPAPAAEGHQRLSACVRLAEIADRPGALKGGAPLPAAGPAKAAPADGAPAPVSGDPAVRTAAAPVPALLLEGVYRTFRSGAVRQAAARGVSLTVPQGRVTALVGESGSGKTTLARIAVGLETFDEGRVEVGGVALAPGRRPGHGERVRLAGQAQIVFQDPYSSLPPLRTVEATMREALAAAGQIRGASRRERAEWTRDRIGELLTQTGLPAGCATRRPAALSGGERQRVAVARALAVRPRLLVCDEVVSALDVSVQAQLLNLLTDLQRAEGFAVLFITHDLGVARQIADEVAVMYRGELVEQGAAADVLDRPRHAWTRRMLAALPPAAVGRPGPAIGPLGPGEQPLQ</sequence>
<dbReference type="RefSeq" id="WP_073502946.1">
    <property type="nucleotide sequence ID" value="NZ_FRBI01000045.1"/>
</dbReference>
<dbReference type="PANTHER" id="PTHR43297">
    <property type="entry name" value="OLIGOPEPTIDE TRANSPORT ATP-BINDING PROTEIN APPD"/>
    <property type="match status" value="1"/>
</dbReference>
<keyword evidence="11" id="KW-1185">Reference proteome</keyword>
<evidence type="ECO:0000256" key="1">
    <source>
        <dbReference type="ARBA" id="ARBA00004202"/>
    </source>
</evidence>
<evidence type="ECO:0000256" key="7">
    <source>
        <dbReference type="ARBA" id="ARBA00023136"/>
    </source>
</evidence>
<feature type="domain" description="ABC transporter" evidence="9">
    <location>
        <begin position="399"/>
        <end position="652"/>
    </location>
</feature>
<dbReference type="PANTHER" id="PTHR43297:SF2">
    <property type="entry name" value="DIPEPTIDE TRANSPORT ATP-BINDING PROTEIN DPPD"/>
    <property type="match status" value="1"/>
</dbReference>
<evidence type="ECO:0000313" key="11">
    <source>
        <dbReference type="Proteomes" id="UP000184111"/>
    </source>
</evidence>
<accession>A0A1M7QWL0</accession>
<comment type="similarity">
    <text evidence="2">Belongs to the ABC transporter superfamily.</text>
</comment>
<reference evidence="10 11" key="1">
    <citation type="submission" date="2016-11" db="EMBL/GenBank/DDBJ databases">
        <authorList>
            <person name="Jaros S."/>
            <person name="Januszkiewicz K."/>
            <person name="Wedrychowicz H."/>
        </authorList>
    </citation>
    <scope>NUCLEOTIDE SEQUENCE [LARGE SCALE GENOMIC DNA]</scope>
    <source>
        <strain evidence="10 11">CGMCC 4.2025</strain>
    </source>
</reference>
<evidence type="ECO:0000256" key="2">
    <source>
        <dbReference type="ARBA" id="ARBA00005417"/>
    </source>
</evidence>
<dbReference type="GO" id="GO:0005886">
    <property type="term" value="C:plasma membrane"/>
    <property type="evidence" value="ECO:0007669"/>
    <property type="project" value="UniProtKB-SubCell"/>
</dbReference>
<name>A0A1M7QWL0_9ACTN</name>
<keyword evidence="5" id="KW-0547">Nucleotide-binding</keyword>
<dbReference type="GO" id="GO:0016887">
    <property type="term" value="F:ATP hydrolysis activity"/>
    <property type="evidence" value="ECO:0007669"/>
    <property type="project" value="InterPro"/>
</dbReference>
<keyword evidence="6 10" id="KW-0067">ATP-binding</keyword>
<dbReference type="InterPro" id="IPR017871">
    <property type="entry name" value="ABC_transporter-like_CS"/>
</dbReference>
<dbReference type="SMART" id="SM00382">
    <property type="entry name" value="AAA"/>
    <property type="match status" value="2"/>
</dbReference>
<comment type="subcellular location">
    <subcellularLocation>
        <location evidence="1">Cell membrane</location>
        <topology evidence="1">Peripheral membrane protein</topology>
    </subcellularLocation>
</comment>
<dbReference type="AlphaFoldDB" id="A0A1M7QWL0"/>
<dbReference type="STRING" id="310782.SAMN05216499_14522"/>
<dbReference type="NCBIfam" id="TIGR01727">
    <property type="entry name" value="oligo_HPY"/>
    <property type="match status" value="1"/>
</dbReference>
<evidence type="ECO:0000256" key="4">
    <source>
        <dbReference type="ARBA" id="ARBA00022475"/>
    </source>
</evidence>
<dbReference type="CDD" id="cd03257">
    <property type="entry name" value="ABC_NikE_OppD_transporters"/>
    <property type="match status" value="2"/>
</dbReference>
<dbReference type="InterPro" id="IPR050388">
    <property type="entry name" value="ABC_Ni/Peptide_Import"/>
</dbReference>
<dbReference type="Proteomes" id="UP000184111">
    <property type="component" value="Unassembled WGS sequence"/>
</dbReference>
<proteinExistence type="inferred from homology"/>
<feature type="domain" description="ABC transporter" evidence="9">
    <location>
        <begin position="18"/>
        <end position="276"/>
    </location>
</feature>
<dbReference type="EMBL" id="FRBI01000045">
    <property type="protein sequence ID" value="SHN36056.1"/>
    <property type="molecule type" value="Genomic_DNA"/>
</dbReference>
<dbReference type="Gene3D" id="3.40.50.300">
    <property type="entry name" value="P-loop containing nucleotide triphosphate hydrolases"/>
    <property type="match status" value="2"/>
</dbReference>
<feature type="region of interest" description="Disordered" evidence="8">
    <location>
        <begin position="361"/>
        <end position="383"/>
    </location>
</feature>
<dbReference type="SUPFAM" id="SSF52540">
    <property type="entry name" value="P-loop containing nucleoside triphosphate hydrolases"/>
    <property type="match status" value="2"/>
</dbReference>
<dbReference type="Pfam" id="PF00005">
    <property type="entry name" value="ABC_tran"/>
    <property type="match status" value="2"/>
</dbReference>
<keyword evidence="4" id="KW-1003">Cell membrane</keyword>
<evidence type="ECO:0000256" key="5">
    <source>
        <dbReference type="ARBA" id="ARBA00022741"/>
    </source>
</evidence>